<organism evidence="2 3">
    <name type="scientific">Planoprotostelium fungivorum</name>
    <dbReference type="NCBI Taxonomy" id="1890364"/>
    <lineage>
        <taxon>Eukaryota</taxon>
        <taxon>Amoebozoa</taxon>
        <taxon>Evosea</taxon>
        <taxon>Variosea</taxon>
        <taxon>Cavosteliida</taxon>
        <taxon>Cavosteliaceae</taxon>
        <taxon>Planoprotostelium</taxon>
    </lineage>
</organism>
<dbReference type="GO" id="GO:0016747">
    <property type="term" value="F:acyltransferase activity, transferring groups other than amino-acyl groups"/>
    <property type="evidence" value="ECO:0007669"/>
    <property type="project" value="InterPro"/>
</dbReference>
<evidence type="ECO:0000313" key="3">
    <source>
        <dbReference type="Proteomes" id="UP000241769"/>
    </source>
</evidence>
<comment type="caution">
    <text evidence="2">The sequence shown here is derived from an EMBL/GenBank/DDBJ whole genome shotgun (WGS) entry which is preliminary data.</text>
</comment>
<dbReference type="OrthoDB" id="2129362at2759"/>
<dbReference type="InterPro" id="IPR000182">
    <property type="entry name" value="GNAT_dom"/>
</dbReference>
<dbReference type="Proteomes" id="UP000241769">
    <property type="component" value="Unassembled WGS sequence"/>
</dbReference>
<protein>
    <submittedName>
        <fullName evidence="2">Phosphinothricin acetyltransferase</fullName>
    </submittedName>
</protein>
<name>A0A2P6NA40_9EUKA</name>
<dbReference type="SUPFAM" id="SSF55729">
    <property type="entry name" value="Acyl-CoA N-acyltransferases (Nat)"/>
    <property type="match status" value="1"/>
</dbReference>
<dbReference type="Pfam" id="PF00583">
    <property type="entry name" value="Acetyltransf_1"/>
    <property type="match status" value="1"/>
</dbReference>
<evidence type="ECO:0000313" key="2">
    <source>
        <dbReference type="EMBL" id="PRP80826.1"/>
    </source>
</evidence>
<accession>A0A2P6NA40</accession>
<sequence length="289" mass="32366">METWYVTWVTKTLPNMSKVWITVAYTKKIAYIGTFLCYERPDEKMEYITIPPPPAGAIQPLAVISSEILAALLSSLKSRTKNSIFLGSRTGATKPTEGRIAQPMAALLIPSLILTVSSRADNLTQHIQNDLVPSQISTDASVENDERVDSGGIVDLPWPSKVYWSYQLSAAFLDAMRKKSQRYATAYRPRRGYRFSCESSVYLDHKKKGLGVGKKLMVELLQRLERGKRRQVFAGTITDNPASIALHRSLVFVQVSHTKAVGWKLNQWIDTITFQRALGEGAETPPQDF</sequence>
<dbReference type="STRING" id="1890364.A0A2P6NA40"/>
<dbReference type="Gene3D" id="3.40.630.30">
    <property type="match status" value="1"/>
</dbReference>
<keyword evidence="3" id="KW-1185">Reference proteome</keyword>
<dbReference type="AlphaFoldDB" id="A0A2P6NA40"/>
<gene>
    <name evidence="2" type="ORF">PROFUN_11241</name>
</gene>
<keyword evidence="2" id="KW-0808">Transferase</keyword>
<evidence type="ECO:0000259" key="1">
    <source>
        <dbReference type="Pfam" id="PF00583"/>
    </source>
</evidence>
<dbReference type="InParanoid" id="A0A2P6NA40"/>
<feature type="domain" description="N-acetyltransferase" evidence="1">
    <location>
        <begin position="190"/>
        <end position="248"/>
    </location>
</feature>
<proteinExistence type="predicted"/>
<reference evidence="2 3" key="1">
    <citation type="journal article" date="2018" name="Genome Biol. Evol.">
        <title>Multiple Roots of Fruiting Body Formation in Amoebozoa.</title>
        <authorList>
            <person name="Hillmann F."/>
            <person name="Forbes G."/>
            <person name="Novohradska S."/>
            <person name="Ferling I."/>
            <person name="Riege K."/>
            <person name="Groth M."/>
            <person name="Westermann M."/>
            <person name="Marz M."/>
            <person name="Spaller T."/>
            <person name="Winckler T."/>
            <person name="Schaap P."/>
            <person name="Glockner G."/>
        </authorList>
    </citation>
    <scope>NUCLEOTIDE SEQUENCE [LARGE SCALE GENOMIC DNA]</scope>
    <source>
        <strain evidence="2 3">Jena</strain>
    </source>
</reference>
<dbReference type="EMBL" id="MDYQ01000137">
    <property type="protein sequence ID" value="PRP80826.1"/>
    <property type="molecule type" value="Genomic_DNA"/>
</dbReference>
<dbReference type="InterPro" id="IPR016181">
    <property type="entry name" value="Acyl_CoA_acyltransferase"/>
</dbReference>